<evidence type="ECO:0000313" key="3">
    <source>
        <dbReference type="EMBL" id="PKR83223.1"/>
    </source>
</evidence>
<feature type="compositionally biased region" description="Basic and acidic residues" evidence="1">
    <location>
        <begin position="196"/>
        <end position="230"/>
    </location>
</feature>
<keyword evidence="2" id="KW-0812">Transmembrane</keyword>
<feature type="region of interest" description="Disordered" evidence="1">
    <location>
        <begin position="174"/>
        <end position="235"/>
    </location>
</feature>
<dbReference type="Pfam" id="PF09551">
    <property type="entry name" value="Spore_II_R"/>
    <property type="match status" value="1"/>
</dbReference>
<dbReference type="EMBL" id="PIQO01000021">
    <property type="protein sequence ID" value="PKR83223.1"/>
    <property type="molecule type" value="Genomic_DNA"/>
</dbReference>
<dbReference type="OrthoDB" id="9793324at2"/>
<dbReference type="NCBIfam" id="TIGR02837">
    <property type="entry name" value="spore_II_R"/>
    <property type="match status" value="1"/>
</dbReference>
<feature type="compositionally biased region" description="Basic and acidic residues" evidence="1">
    <location>
        <begin position="174"/>
        <end position="187"/>
    </location>
</feature>
<protein>
    <submittedName>
        <fullName evidence="3">Stage II sporulation protein R</fullName>
    </submittedName>
</protein>
<dbReference type="InterPro" id="IPR014202">
    <property type="entry name" value="Spore_II_R"/>
</dbReference>
<evidence type="ECO:0000256" key="1">
    <source>
        <dbReference type="SAM" id="MobiDB-lite"/>
    </source>
</evidence>
<keyword evidence="2" id="KW-1133">Transmembrane helix</keyword>
<sequence>MKNKSIAWIYIVVLSLSTILSLYIPKQETAAKDTIVIPKEAIRLRILANSDTPGDQALKRKVRDEVNKNITKWVQNIDSLKTARKVIKSHLPDLEQIALNVVKEENSNQAVKVEFSKVQFPTKLYGQYLYPAGKYEAILITLGKGEGANWWCVLYPPLCFLDFSNGVAVSPGIDEDKKVKNDKEPKAKTNSITSPKKKEDTTIKNNSKKQEEKEISTKEQNQVEKTESKPKAPVFTAEKDDDVQVKFFVVELFKKIF</sequence>
<keyword evidence="4" id="KW-1185">Reference proteome</keyword>
<evidence type="ECO:0000313" key="4">
    <source>
        <dbReference type="Proteomes" id="UP000233440"/>
    </source>
</evidence>
<accession>A0A2N3LFC4</accession>
<dbReference type="AlphaFoldDB" id="A0A2N3LFC4"/>
<evidence type="ECO:0000256" key="2">
    <source>
        <dbReference type="SAM" id="Phobius"/>
    </source>
</evidence>
<dbReference type="Proteomes" id="UP000233440">
    <property type="component" value="Unassembled WGS sequence"/>
</dbReference>
<dbReference type="RefSeq" id="WP_101356072.1">
    <property type="nucleotide sequence ID" value="NZ_PIQO01000021.1"/>
</dbReference>
<comment type="caution">
    <text evidence="3">The sequence shown here is derived from an EMBL/GenBank/DDBJ whole genome shotgun (WGS) entry which is preliminary data.</text>
</comment>
<feature type="transmembrane region" description="Helical" evidence="2">
    <location>
        <begin position="6"/>
        <end position="24"/>
    </location>
</feature>
<reference evidence="3 4" key="1">
    <citation type="submission" date="2017-11" db="EMBL/GenBank/DDBJ databases">
        <title>Bacillus camelliae sp. nov., isolated from pu'er tea.</title>
        <authorList>
            <person name="Niu L."/>
        </authorList>
    </citation>
    <scope>NUCLEOTIDE SEQUENCE [LARGE SCALE GENOMIC DNA]</scope>
    <source>
        <strain evidence="3 4">7578-1</strain>
    </source>
</reference>
<organism evidence="3 4">
    <name type="scientific">Heyndrickxia camelliae</name>
    <dbReference type="NCBI Taxonomy" id="1707093"/>
    <lineage>
        <taxon>Bacteria</taxon>
        <taxon>Bacillati</taxon>
        <taxon>Bacillota</taxon>
        <taxon>Bacilli</taxon>
        <taxon>Bacillales</taxon>
        <taxon>Bacillaceae</taxon>
        <taxon>Heyndrickxia</taxon>
    </lineage>
</organism>
<keyword evidence="2" id="KW-0472">Membrane</keyword>
<gene>
    <name evidence="3" type="primary">spoIIR</name>
    <name evidence="3" type="ORF">CWO92_20480</name>
</gene>
<name>A0A2N3LFC4_9BACI</name>
<proteinExistence type="predicted"/>